<protein>
    <recommendedName>
        <fullName evidence="2">DUF4384 domain-containing protein</fullName>
    </recommendedName>
</protein>
<reference evidence="3 4" key="1">
    <citation type="submission" date="2016-10" db="EMBL/GenBank/DDBJ databases">
        <authorList>
            <person name="de Groot N.N."/>
        </authorList>
    </citation>
    <scope>NUCLEOTIDE SEQUENCE [LARGE SCALE GENOMIC DNA]</scope>
    <source>
        <strain evidence="3 4">DSM 19981</strain>
    </source>
</reference>
<feature type="chain" id="PRO_5011538520" description="DUF4384 domain-containing protein" evidence="1">
    <location>
        <begin position="31"/>
        <end position="181"/>
    </location>
</feature>
<dbReference type="Proteomes" id="UP000199473">
    <property type="component" value="Unassembled WGS sequence"/>
</dbReference>
<dbReference type="AlphaFoldDB" id="A0A1I4FFN2"/>
<dbReference type="PROSITE" id="PS51257">
    <property type="entry name" value="PROKAR_LIPOPROTEIN"/>
    <property type="match status" value="1"/>
</dbReference>
<dbReference type="EMBL" id="FOSQ01000030">
    <property type="protein sequence ID" value="SFL16080.1"/>
    <property type="molecule type" value="Genomic_DNA"/>
</dbReference>
<keyword evidence="1" id="KW-0732">Signal</keyword>
<proteinExistence type="predicted"/>
<evidence type="ECO:0000259" key="2">
    <source>
        <dbReference type="Pfam" id="PF14326"/>
    </source>
</evidence>
<dbReference type="STRING" id="1123062.SAMN02745775_1309"/>
<organism evidence="3 4">
    <name type="scientific">Falsiroseomonas stagni DSM 19981</name>
    <dbReference type="NCBI Taxonomy" id="1123062"/>
    <lineage>
        <taxon>Bacteria</taxon>
        <taxon>Pseudomonadati</taxon>
        <taxon>Pseudomonadota</taxon>
        <taxon>Alphaproteobacteria</taxon>
        <taxon>Acetobacterales</taxon>
        <taxon>Roseomonadaceae</taxon>
        <taxon>Falsiroseomonas</taxon>
    </lineage>
</organism>
<dbReference type="RefSeq" id="WP_175534257.1">
    <property type="nucleotide sequence ID" value="NZ_FOSQ01000030.1"/>
</dbReference>
<feature type="domain" description="DUF4384" evidence="2">
    <location>
        <begin position="61"/>
        <end position="130"/>
    </location>
</feature>
<evidence type="ECO:0000256" key="1">
    <source>
        <dbReference type="SAM" id="SignalP"/>
    </source>
</evidence>
<feature type="signal peptide" evidence="1">
    <location>
        <begin position="1"/>
        <end position="30"/>
    </location>
</feature>
<name>A0A1I4FFN2_9PROT</name>
<keyword evidence="4" id="KW-1185">Reference proteome</keyword>
<sequence length="181" mass="19250">MITRPIVSRRRVGFAVAGVPLLAMLAACQAAPAVVVMPPAMSGGLGAQLTSTLPSAVPLQTALALTYSAAVPSYASLYTVASSGQVMRLFENRAVRPGVAVQFPDRMEPVIRFGPPAGAEQFVLVVSTQPFRWLAPTDYAEQTPFARLNLDRIGFESRLSAALAALPPGTWQVQRLTITTQ</sequence>
<gene>
    <name evidence="3" type="ORF">SAMN02745775_1309</name>
</gene>
<evidence type="ECO:0000313" key="3">
    <source>
        <dbReference type="EMBL" id="SFL16080.1"/>
    </source>
</evidence>
<dbReference type="InterPro" id="IPR025493">
    <property type="entry name" value="DUF4384"/>
</dbReference>
<dbReference type="Pfam" id="PF14326">
    <property type="entry name" value="DUF4384"/>
    <property type="match status" value="1"/>
</dbReference>
<accession>A0A1I4FFN2</accession>
<evidence type="ECO:0000313" key="4">
    <source>
        <dbReference type="Proteomes" id="UP000199473"/>
    </source>
</evidence>